<dbReference type="InterPro" id="IPR001920">
    <property type="entry name" value="Asp/Glu_race"/>
</dbReference>
<dbReference type="Proteomes" id="UP000015502">
    <property type="component" value="Chromosome"/>
</dbReference>
<dbReference type="InterPro" id="IPR015942">
    <property type="entry name" value="Asp/Glu/hydantoin_racemase"/>
</dbReference>
<accession>H3ZPF0</accession>
<dbReference type="GeneID" id="16550192"/>
<evidence type="ECO:0000313" key="2">
    <source>
        <dbReference type="Proteomes" id="UP000015502"/>
    </source>
</evidence>
<dbReference type="RefSeq" id="WP_004068916.1">
    <property type="nucleotide sequence ID" value="NC_022084.1"/>
</dbReference>
<dbReference type="HOGENOM" id="CLU_1232823_0_0_2"/>
<dbReference type="AlphaFoldDB" id="H3ZPF0"/>
<name>H3ZPF0_THELN</name>
<protein>
    <submittedName>
        <fullName evidence="1">Hydantoin racemase</fullName>
    </submittedName>
</protein>
<dbReference type="EMBL" id="CP006670">
    <property type="protein sequence ID" value="EHR78185.1"/>
    <property type="molecule type" value="Genomic_DNA"/>
</dbReference>
<reference evidence="1 2" key="1">
    <citation type="journal article" date="2012" name="J. Bacteriol.">
        <title>Genome sequence of the model hyperthermophilic archaeon Thermococcus litoralis NS-C.</title>
        <authorList>
            <person name="Gardner A.F."/>
            <person name="Kumar S."/>
            <person name="Perler F.B."/>
        </authorList>
    </citation>
    <scope>NUCLEOTIDE SEQUENCE [LARGE SCALE GENOMIC DNA]</scope>
    <source>
        <strain evidence="2">ATCC 51850 / DSM 5473 / JCM 8560 / NS-C</strain>
    </source>
</reference>
<dbReference type="Gene3D" id="3.40.50.1860">
    <property type="match status" value="2"/>
</dbReference>
<dbReference type="Pfam" id="PF01177">
    <property type="entry name" value="Asp_Glu_race"/>
    <property type="match status" value="1"/>
</dbReference>
<keyword evidence="2" id="KW-1185">Reference proteome</keyword>
<dbReference type="GO" id="GO:0047661">
    <property type="term" value="F:amino-acid racemase activity"/>
    <property type="evidence" value="ECO:0007669"/>
    <property type="project" value="InterPro"/>
</dbReference>
<sequence length="228" mass="24885">MKKYTIGLIRVLTIQDEELLNRHGKIIEKAFPELKVISRCIENQPKGIYDEKTEEEAKPKILRLVKEFESDGVDAIIISCAADPAVEEARKLVSIPVIGAGSAASALALAYGRKIGVLNLTEETPRVIKEILGKNLVAEDHPNEVTNTLDLMTDWGREEAIRAAKRLKEKGTEVIVLGCTGMSTIMIAPILEEEVGISVIDPVIAAGAVALHSLRRVEAWGDLNENKG</sequence>
<organism evidence="1 2">
    <name type="scientific">Thermococcus litoralis (strain ATCC 51850 / DSM 5473 / JCM 8560 / NS-C)</name>
    <dbReference type="NCBI Taxonomy" id="523849"/>
    <lineage>
        <taxon>Archaea</taxon>
        <taxon>Methanobacteriati</taxon>
        <taxon>Methanobacteriota</taxon>
        <taxon>Thermococci</taxon>
        <taxon>Thermococcales</taxon>
        <taxon>Thermococcaceae</taxon>
        <taxon>Thermococcus</taxon>
    </lineage>
</organism>
<dbReference type="KEGG" id="tlt:OCC_04003"/>
<dbReference type="PaxDb" id="523849-OCC_04003"/>
<gene>
    <name evidence="1" type="ORF">OCC_04003</name>
</gene>
<proteinExistence type="predicted"/>
<evidence type="ECO:0000313" key="1">
    <source>
        <dbReference type="EMBL" id="EHR78185.1"/>
    </source>
</evidence>
<dbReference type="OrthoDB" id="99744at2157"/>
<dbReference type="STRING" id="523849.OCC_04003"/>